<dbReference type="AlphaFoldDB" id="A0A369UUY2"/>
<protein>
    <submittedName>
        <fullName evidence="1">NADP-dependent oxidoreductase</fullName>
    </submittedName>
</protein>
<comment type="caution">
    <text evidence="1">The sequence shown here is derived from an EMBL/GenBank/DDBJ whole genome shotgun (WGS) entry which is preliminary data.</text>
</comment>
<accession>A0A369UUY2</accession>
<organism evidence="1 2">
    <name type="scientific">Streptomyces parvulus</name>
    <dbReference type="NCBI Taxonomy" id="146923"/>
    <lineage>
        <taxon>Bacteria</taxon>
        <taxon>Bacillati</taxon>
        <taxon>Actinomycetota</taxon>
        <taxon>Actinomycetes</taxon>
        <taxon>Kitasatosporales</taxon>
        <taxon>Streptomycetaceae</taxon>
        <taxon>Streptomyces</taxon>
    </lineage>
</organism>
<dbReference type="Proteomes" id="UP000253742">
    <property type="component" value="Unassembled WGS sequence"/>
</dbReference>
<evidence type="ECO:0000313" key="2">
    <source>
        <dbReference type="Proteomes" id="UP000253742"/>
    </source>
</evidence>
<evidence type="ECO:0000313" key="1">
    <source>
        <dbReference type="EMBL" id="RDD83815.1"/>
    </source>
</evidence>
<dbReference type="InterPro" id="IPR011032">
    <property type="entry name" value="GroES-like_sf"/>
</dbReference>
<dbReference type="SUPFAM" id="SSF50129">
    <property type="entry name" value="GroES-like"/>
    <property type="match status" value="1"/>
</dbReference>
<dbReference type="Gene3D" id="3.90.180.10">
    <property type="entry name" value="Medium-chain alcohol dehydrogenases, catalytic domain"/>
    <property type="match status" value="1"/>
</dbReference>
<sequence length="52" mass="5654">MKAVRFHEFGGTEVLRHEEVDRPVPGTGQVLVRVAATSFNPVDDHIRAGALA</sequence>
<proteinExistence type="predicted"/>
<dbReference type="EMBL" id="QQBH01000089">
    <property type="protein sequence ID" value="RDD83815.1"/>
    <property type="molecule type" value="Genomic_DNA"/>
</dbReference>
<feature type="non-terminal residue" evidence="1">
    <location>
        <position position="52"/>
    </location>
</feature>
<gene>
    <name evidence="1" type="ORF">DVZ84_38585</name>
</gene>
<reference evidence="1 2" key="1">
    <citation type="submission" date="2018-07" db="EMBL/GenBank/DDBJ databases">
        <title>Genome guided investigation of antibiotics producing actinomycetales strain isolated from a Macau mangrove ecosystem.</title>
        <authorList>
            <person name="Hu D."/>
        </authorList>
    </citation>
    <scope>NUCLEOTIDE SEQUENCE [LARGE SCALE GENOMIC DNA]</scope>
    <source>
        <strain evidence="1 2">2297</strain>
    </source>
</reference>
<name>A0A369UUY2_9ACTN</name>